<name>A0ABY6HUF2_9ARCH</name>
<sequence>MDEKDYMSPKEGTKKTAIPKNIAEERTILKQLDDELYQNKKNHRRLRVDKTILAGKIVQYENFFTSFITKLPPLFDQAYIKSLKNVCIIDSEEYHENLVCISAITLNQKSEFHVVPFILDNLIYKKEGDRQIISQFKKFLAQKNFSTVGYHGENKKESYLFEDQKGDVVNTEFFLRLLRDGKILPPEIQNLIDFENFIGYTRHACPFFKHKQWHWKMYFQAMNHSLLNHFQDSPQRICLTCKKPQDVLLYCSEDAFSAFLVYCLYKQYENVL</sequence>
<proteinExistence type="predicted"/>
<organism evidence="1 2">
    <name type="scientific">Candidatus Lokiarchaeum ossiferum</name>
    <dbReference type="NCBI Taxonomy" id="2951803"/>
    <lineage>
        <taxon>Archaea</taxon>
        <taxon>Promethearchaeati</taxon>
        <taxon>Promethearchaeota</taxon>
        <taxon>Promethearchaeia</taxon>
        <taxon>Promethearchaeales</taxon>
        <taxon>Promethearchaeaceae</taxon>
        <taxon>Candidatus Lokiarchaeum</taxon>
    </lineage>
</organism>
<evidence type="ECO:0000313" key="1">
    <source>
        <dbReference type="EMBL" id="UYP47156.1"/>
    </source>
</evidence>
<accession>A0ABY6HUF2</accession>
<reference evidence="1" key="1">
    <citation type="submission" date="2022-09" db="EMBL/GenBank/DDBJ databases">
        <title>Actin cytoskeleton and complex cell architecture in an #Asgard archaeon.</title>
        <authorList>
            <person name="Ponce Toledo R.I."/>
            <person name="Schleper C."/>
            <person name="Rodrigues Oliveira T."/>
            <person name="Wollweber F."/>
            <person name="Xu J."/>
            <person name="Rittmann S."/>
            <person name="Klingl A."/>
            <person name="Pilhofer M."/>
        </authorList>
    </citation>
    <scope>NUCLEOTIDE SEQUENCE</scope>
    <source>
        <strain evidence="1">B-35</strain>
    </source>
</reference>
<dbReference type="EMBL" id="CP104013">
    <property type="protein sequence ID" value="UYP47156.1"/>
    <property type="molecule type" value="Genomic_DNA"/>
</dbReference>
<keyword evidence="2" id="KW-1185">Reference proteome</keyword>
<evidence type="ECO:0000313" key="2">
    <source>
        <dbReference type="Proteomes" id="UP001208689"/>
    </source>
</evidence>
<protein>
    <submittedName>
        <fullName evidence="1">Uncharacterized protein</fullName>
    </submittedName>
</protein>
<dbReference type="Proteomes" id="UP001208689">
    <property type="component" value="Chromosome"/>
</dbReference>
<gene>
    <name evidence="1" type="ORF">NEF87_003441</name>
</gene>